<reference evidence="2" key="1">
    <citation type="submission" date="2021-05" db="EMBL/GenBank/DDBJ databases">
        <title>The genome of the haptophyte Pavlova lutheri (Diacronema luteri, Pavlovales) - a model for lipid biosynthesis in eukaryotic algae.</title>
        <authorList>
            <person name="Hulatt C.J."/>
            <person name="Posewitz M.C."/>
        </authorList>
    </citation>
    <scope>NUCLEOTIDE SEQUENCE</scope>
    <source>
        <strain evidence="2">NIVA-4/92</strain>
    </source>
</reference>
<accession>A0A8J5XVP8</accession>
<protein>
    <submittedName>
        <fullName evidence="2">Uncharacterized protein</fullName>
    </submittedName>
</protein>
<dbReference type="Gene3D" id="3.90.79.10">
    <property type="entry name" value="Nucleoside Triphosphate Pyrophosphohydrolase"/>
    <property type="match status" value="1"/>
</dbReference>
<feature type="region of interest" description="Disordered" evidence="1">
    <location>
        <begin position="349"/>
        <end position="374"/>
    </location>
</feature>
<keyword evidence="3" id="KW-1185">Reference proteome</keyword>
<comment type="caution">
    <text evidence="2">The sequence shown here is derived from an EMBL/GenBank/DDBJ whole genome shotgun (WGS) entry which is preliminary data.</text>
</comment>
<evidence type="ECO:0000313" key="3">
    <source>
        <dbReference type="Proteomes" id="UP000751190"/>
    </source>
</evidence>
<evidence type="ECO:0000313" key="2">
    <source>
        <dbReference type="EMBL" id="KAG8467404.1"/>
    </source>
</evidence>
<evidence type="ECO:0000256" key="1">
    <source>
        <dbReference type="SAM" id="MobiDB-lite"/>
    </source>
</evidence>
<feature type="region of interest" description="Disordered" evidence="1">
    <location>
        <begin position="483"/>
        <end position="502"/>
    </location>
</feature>
<sequence>MGEFESTTTTGGASACADIAERAQRLAEARPNRVGVVVYRWGALAGRPTVHYLLVRGKPRCARAARPCASLRAGDQAAGEWGFPREGLAGGESTSACARRALRASLGVALELEPAAGVHAVAYALERPTVRCPDGVMRVLFHVAHAPGWLRTSTDGDVVWLPLVAAQLRARHAEMAELLRAVERALARAAVAGDSPARATAAWPPSPPPGANAAAPAVDDDAPPVAMLGFDLLTAVLHHTDGRTLGRCWEVSRAWHEAARGITSRALEQLERLAASAPVRAHVPTAPSARVCRSSADGVELLTCADSVWWLAQLQPGLVSAQLACNPAAFGTLALACYDMATANPTLADGAPGRPAEAHAAPADTPVAGAAAAPPPPPLARLAWSEAPRMALAAVAFAACDPSSGCAAIDKANGGFADMLLSRVRAGSRVGTSFLCHWAHEHGADSEGEQVGMSRVFAADVTYLPARGADALEAHGDGGGGDSCGGGGGGGGSGGDGGGGGGGGGELAAGRLLGQLFAHGFAPWADRRRTVRLFRRLSARLLYDVDCFISAFPTAAAAAAAEHDVHARAARDESLALARRVASDAVVCLCELVACCAMRLQLETRAAADGLTRRAIEGLRDATLGALCDMLPGVVERWTGAPGGALTPRARAALDALRAFQLSNWELSYAEPGVPALGLPDVRVARLSSAAV</sequence>
<organism evidence="2 3">
    <name type="scientific">Diacronema lutheri</name>
    <name type="common">Unicellular marine alga</name>
    <name type="synonym">Monochrysis lutheri</name>
    <dbReference type="NCBI Taxonomy" id="2081491"/>
    <lineage>
        <taxon>Eukaryota</taxon>
        <taxon>Haptista</taxon>
        <taxon>Haptophyta</taxon>
        <taxon>Pavlovophyceae</taxon>
        <taxon>Pavlovales</taxon>
        <taxon>Pavlovaceae</taxon>
        <taxon>Diacronema</taxon>
    </lineage>
</organism>
<feature type="compositionally biased region" description="Low complexity" evidence="1">
    <location>
        <begin position="350"/>
        <end position="372"/>
    </location>
</feature>
<proteinExistence type="predicted"/>
<dbReference type="AlphaFoldDB" id="A0A8J5XVP8"/>
<dbReference type="SUPFAM" id="SSF81383">
    <property type="entry name" value="F-box domain"/>
    <property type="match status" value="1"/>
</dbReference>
<dbReference type="Proteomes" id="UP000751190">
    <property type="component" value="Unassembled WGS sequence"/>
</dbReference>
<gene>
    <name evidence="2" type="ORF">KFE25_000720</name>
</gene>
<name>A0A8J5XVP8_DIALT</name>
<dbReference type="InterPro" id="IPR036047">
    <property type="entry name" value="F-box-like_dom_sf"/>
</dbReference>
<dbReference type="EMBL" id="JAGTXO010000006">
    <property type="protein sequence ID" value="KAG8467404.1"/>
    <property type="molecule type" value="Genomic_DNA"/>
</dbReference>